<dbReference type="Proteomes" id="UP000182063">
    <property type="component" value="Chromosome"/>
</dbReference>
<evidence type="ECO:0000313" key="2">
    <source>
        <dbReference type="Proteomes" id="UP000182063"/>
    </source>
</evidence>
<keyword evidence="2" id="KW-1185">Reference proteome</keyword>
<dbReference type="Pfam" id="PF10038">
    <property type="entry name" value="DUF2274"/>
    <property type="match status" value="1"/>
</dbReference>
<name>A0A1L3ZQL2_9SPHN</name>
<dbReference type="InterPro" id="IPR018733">
    <property type="entry name" value="DUF2274"/>
</dbReference>
<dbReference type="AlphaFoldDB" id="A0A1L3ZQL2"/>
<dbReference type="KEGG" id="sphj:BSL82_00180"/>
<gene>
    <name evidence="1" type="ORF">BSL82_00180</name>
</gene>
<proteinExistence type="predicted"/>
<protein>
    <submittedName>
        <fullName evidence="1">Transposase</fullName>
    </submittedName>
</protein>
<reference evidence="2" key="1">
    <citation type="submission" date="2016-11" db="EMBL/GenBank/DDBJ databases">
        <title>Complete Genome Sequence of alachlor-degrading Sphingomonas sp. strain JJ-A5.</title>
        <authorList>
            <person name="Lee H."/>
            <person name="Ka J.-O."/>
        </authorList>
    </citation>
    <scope>NUCLEOTIDE SEQUENCE [LARGE SCALE GENOMIC DNA]</scope>
    <source>
        <strain evidence="2">JJ-A5</strain>
    </source>
</reference>
<dbReference type="EMBL" id="CP018221">
    <property type="protein sequence ID" value="API57912.1"/>
    <property type="molecule type" value="Genomic_DNA"/>
</dbReference>
<dbReference type="OrthoDB" id="9803810at2"/>
<evidence type="ECO:0000313" key="1">
    <source>
        <dbReference type="EMBL" id="API57912.1"/>
    </source>
</evidence>
<sequence length="76" mass="8483">MVDLKLARIPDRTPVKLTITVLPDLHQALQDYARIYAETYGRDEPVSELVPAILSAFLDSDRAFAKARERLGARSG</sequence>
<organism evidence="1 2">
    <name type="scientific">Tardibacter chloracetimidivorans</name>
    <dbReference type="NCBI Taxonomy" id="1921510"/>
    <lineage>
        <taxon>Bacteria</taxon>
        <taxon>Pseudomonadati</taxon>
        <taxon>Pseudomonadota</taxon>
        <taxon>Alphaproteobacteria</taxon>
        <taxon>Sphingomonadales</taxon>
        <taxon>Sphingomonadaceae</taxon>
        <taxon>Tardibacter</taxon>
    </lineage>
</organism>
<dbReference type="RefSeq" id="WP_072595488.1">
    <property type="nucleotide sequence ID" value="NZ_CP018221.1"/>
</dbReference>
<accession>A0A1L3ZQL2</accession>
<dbReference type="STRING" id="1921510.BSL82_00180"/>